<reference evidence="2 3" key="1">
    <citation type="journal article" date="2023" name="Arcadia Sci">
        <title>De novo assembly of a long-read Amblyomma americanum tick genome.</title>
        <authorList>
            <person name="Chou S."/>
            <person name="Poskanzer K.E."/>
            <person name="Rollins M."/>
            <person name="Thuy-Boun P.S."/>
        </authorList>
    </citation>
    <scope>NUCLEOTIDE SEQUENCE [LARGE SCALE GENOMIC DNA]</scope>
    <source>
        <strain evidence="2">F_SG_1</strain>
        <tissue evidence="2">Salivary glands</tissue>
    </source>
</reference>
<dbReference type="AlphaFoldDB" id="A0AAQ4F4A0"/>
<keyword evidence="1" id="KW-0812">Transmembrane</keyword>
<dbReference type="Proteomes" id="UP001321473">
    <property type="component" value="Unassembled WGS sequence"/>
</dbReference>
<accession>A0AAQ4F4A0</accession>
<dbReference type="GO" id="GO:0006508">
    <property type="term" value="P:proteolysis"/>
    <property type="evidence" value="ECO:0007669"/>
    <property type="project" value="InterPro"/>
</dbReference>
<name>A0AAQ4F4A0_AMBAM</name>
<evidence type="ECO:0000313" key="2">
    <source>
        <dbReference type="EMBL" id="KAK8781954.1"/>
    </source>
</evidence>
<dbReference type="PROSITE" id="PS51885">
    <property type="entry name" value="NEPRILYSIN"/>
    <property type="match status" value="1"/>
</dbReference>
<feature type="transmembrane region" description="Helical" evidence="1">
    <location>
        <begin position="26"/>
        <end position="45"/>
    </location>
</feature>
<dbReference type="GO" id="GO:0004222">
    <property type="term" value="F:metalloendopeptidase activity"/>
    <property type="evidence" value="ECO:0007669"/>
    <property type="project" value="InterPro"/>
</dbReference>
<keyword evidence="1" id="KW-0472">Membrane</keyword>
<keyword evidence="1" id="KW-1133">Transmembrane helix</keyword>
<dbReference type="InterPro" id="IPR000718">
    <property type="entry name" value="Peptidase_M13"/>
</dbReference>
<proteinExistence type="predicted"/>
<gene>
    <name evidence="2" type="ORF">V5799_016708</name>
</gene>
<dbReference type="EMBL" id="JARKHS020007162">
    <property type="protein sequence ID" value="KAK8781954.1"/>
    <property type="molecule type" value="Genomic_DNA"/>
</dbReference>
<protein>
    <submittedName>
        <fullName evidence="2">Uncharacterized protein</fullName>
    </submittedName>
</protein>
<organism evidence="2 3">
    <name type="scientific">Amblyomma americanum</name>
    <name type="common">Lone star tick</name>
    <dbReference type="NCBI Taxonomy" id="6943"/>
    <lineage>
        <taxon>Eukaryota</taxon>
        <taxon>Metazoa</taxon>
        <taxon>Ecdysozoa</taxon>
        <taxon>Arthropoda</taxon>
        <taxon>Chelicerata</taxon>
        <taxon>Arachnida</taxon>
        <taxon>Acari</taxon>
        <taxon>Parasitiformes</taxon>
        <taxon>Ixodida</taxon>
        <taxon>Ixodoidea</taxon>
        <taxon>Ixodidae</taxon>
        <taxon>Amblyomminae</taxon>
        <taxon>Amblyomma</taxon>
    </lineage>
</organism>
<sequence>MNAPVTEPQHTVATKRRDDSKKRTDNFVIGVVLGGGLLAIMLLVAEELLSRREEKQVGFSDFCCPDEARMLLEDVNVSVDPCWSFYGHVCVVKPHGSVRSRAPLELDDLKIEWGVVEKLPDVANTPIGLTLWELGQSCSNQDWSLQSALPEFTSAVLAAANLSRSYTPLENLTSIFRFMAVIEFRFNSPVAVSMRDDKLDVPHNASALTLRWRGVSVKERATACKACLTAVLEALKNGSEVNETLTRLEALELPPPDYDEDEDTEQISLEDIPFSGLEGVAWRAILRDLIRPIYPNAGVLRRKRDGKIDKALGHLAANATIGSLYVIQHTVTELYTYTEHSSIYDALRDKRWCTAKTWKLSAMEEAFRAQVVSSAGTADHLEHVFARIKGAVKAKVFSGSLFAGERDVSSAVNLLNQFALELPDVDGVVDRPPPRMTYSFPWNLLFSRSFDFDITRLRTARRLHEVQSDLASPDVTRRGLKIVAYAGAYADLRMWKKDTRLMDLPVVAASMAKELWSVLFESSSLWSNKTVQNILDLYDCIHRTHDGASTGIGMSVGEVDHRGLVEWAAALATVVEAVDTVKWSREGLLAANTPISEGRLFYIKWASSECNAQLPNGLITADSFDAQLRHMADFAARFGCPVGSPMRQRTCV</sequence>
<evidence type="ECO:0000313" key="3">
    <source>
        <dbReference type="Proteomes" id="UP001321473"/>
    </source>
</evidence>
<evidence type="ECO:0000256" key="1">
    <source>
        <dbReference type="SAM" id="Phobius"/>
    </source>
</evidence>
<comment type="caution">
    <text evidence="2">The sequence shown here is derived from an EMBL/GenBank/DDBJ whole genome shotgun (WGS) entry which is preliminary data.</text>
</comment>
<keyword evidence="3" id="KW-1185">Reference proteome</keyword>